<feature type="region of interest" description="Disordered" evidence="1">
    <location>
        <begin position="49"/>
        <end position="72"/>
    </location>
</feature>
<accession>A0ABV5THN6</accession>
<dbReference type="PANTHER" id="PTHR43265">
    <property type="entry name" value="ESTERASE ESTD"/>
    <property type="match status" value="1"/>
</dbReference>
<proteinExistence type="predicted"/>
<keyword evidence="3" id="KW-0378">Hydrolase</keyword>
<dbReference type="GO" id="GO:0016787">
    <property type="term" value="F:hydrolase activity"/>
    <property type="evidence" value="ECO:0007669"/>
    <property type="project" value="UniProtKB-KW"/>
</dbReference>
<evidence type="ECO:0000313" key="3">
    <source>
        <dbReference type="EMBL" id="MFB9678637.1"/>
    </source>
</evidence>
<dbReference type="SUPFAM" id="SSF53474">
    <property type="entry name" value="alpha/beta-Hydrolases"/>
    <property type="match status" value="1"/>
</dbReference>
<feature type="domain" description="Serine aminopeptidase S33" evidence="2">
    <location>
        <begin position="173"/>
        <end position="381"/>
    </location>
</feature>
<dbReference type="Pfam" id="PF12146">
    <property type="entry name" value="Hydrolase_4"/>
    <property type="match status" value="1"/>
</dbReference>
<sequence>MTMGTDPAAIALTVVEMARQGRFAEIEELFAPRLRALVGAEALRAAWAAEESRSGPVSTVGEPVSEPAGEQPVRVSVPVTCERGGLTVVMSVDRDGMLNGLRLAADTAPWKPPPYADPESFDEHDVTIGDGPLAVSGTMSLPRGAGPRPGVVLLGGGGPFDRDATAGANKPLKDLAWGLATRGIAVSRFDKVTHTHGGQVADMPGFTMADEYVPHAVAAVRLLRRQPGVDPARVFVLGHSMGGRAAPRVAAAETSVAGLVIMAGDTQPMHRAAVRVIRYLASLDPGPAMEAAVETFTRQAAMVADPGLSPSTPAEALLFGRPAAYWLDLRDDDPVATAAALDRPMFVLQGGRDYQVTVADDLPGWRAGLAHRPDVTIRVYDADDHLFFPGSGPSTPAGYEPAQHVDPAVVADIAEWLTTDAVKIA</sequence>
<dbReference type="EMBL" id="JBHMBS010000012">
    <property type="protein sequence ID" value="MFB9678637.1"/>
    <property type="molecule type" value="Genomic_DNA"/>
</dbReference>
<keyword evidence="4" id="KW-1185">Reference proteome</keyword>
<dbReference type="Gene3D" id="3.40.50.1820">
    <property type="entry name" value="alpha/beta hydrolase"/>
    <property type="match status" value="1"/>
</dbReference>
<dbReference type="EC" id="3.4.-.-" evidence="3"/>
<dbReference type="InterPro" id="IPR022742">
    <property type="entry name" value="Hydrolase_4"/>
</dbReference>
<evidence type="ECO:0000259" key="2">
    <source>
        <dbReference type="Pfam" id="PF12146"/>
    </source>
</evidence>
<comment type="caution">
    <text evidence="3">The sequence shown here is derived from an EMBL/GenBank/DDBJ whole genome shotgun (WGS) entry which is preliminary data.</text>
</comment>
<dbReference type="PANTHER" id="PTHR43265:SF1">
    <property type="entry name" value="ESTERASE ESTD"/>
    <property type="match status" value="1"/>
</dbReference>
<organism evidence="3 4">
    <name type="scientific">Streptosporangium vulgare</name>
    <dbReference type="NCBI Taxonomy" id="46190"/>
    <lineage>
        <taxon>Bacteria</taxon>
        <taxon>Bacillati</taxon>
        <taxon>Actinomycetota</taxon>
        <taxon>Actinomycetes</taxon>
        <taxon>Streptosporangiales</taxon>
        <taxon>Streptosporangiaceae</taxon>
        <taxon>Streptosporangium</taxon>
    </lineage>
</organism>
<protein>
    <submittedName>
        <fullName evidence="3">Alpha/beta hydrolase family protein</fullName>
        <ecNumber evidence="3">3.4.-.-</ecNumber>
    </submittedName>
</protein>
<reference evidence="3 4" key="1">
    <citation type="submission" date="2024-09" db="EMBL/GenBank/DDBJ databases">
        <authorList>
            <person name="Sun Q."/>
            <person name="Mori K."/>
        </authorList>
    </citation>
    <scope>NUCLEOTIDE SEQUENCE [LARGE SCALE GENOMIC DNA]</scope>
    <source>
        <strain evidence="3 4">JCM 3028</strain>
    </source>
</reference>
<gene>
    <name evidence="3" type="ORF">ACFFRH_24430</name>
</gene>
<evidence type="ECO:0000313" key="4">
    <source>
        <dbReference type="Proteomes" id="UP001589610"/>
    </source>
</evidence>
<dbReference type="InterPro" id="IPR053145">
    <property type="entry name" value="AB_hydrolase_Est10"/>
</dbReference>
<evidence type="ECO:0000256" key="1">
    <source>
        <dbReference type="SAM" id="MobiDB-lite"/>
    </source>
</evidence>
<dbReference type="InterPro" id="IPR029058">
    <property type="entry name" value="AB_hydrolase_fold"/>
</dbReference>
<name>A0ABV5THN6_9ACTN</name>
<dbReference type="Proteomes" id="UP001589610">
    <property type="component" value="Unassembled WGS sequence"/>
</dbReference>
<dbReference type="RefSeq" id="WP_386159778.1">
    <property type="nucleotide sequence ID" value="NZ_JBHMBS010000012.1"/>
</dbReference>